<evidence type="ECO:0000313" key="2">
    <source>
        <dbReference type="EMBL" id="PQB05368.1"/>
    </source>
</evidence>
<accession>A0A2S7KS10</accession>
<proteinExistence type="predicted"/>
<reference evidence="2 3" key="1">
    <citation type="submission" date="2016-11" db="EMBL/GenBank/DDBJ databases">
        <title>Trade-off between light-utilization and light-protection in marine flavobacteria.</title>
        <authorList>
            <person name="Kumagai Y."/>
        </authorList>
    </citation>
    <scope>NUCLEOTIDE SEQUENCE [LARGE SCALE GENOMIC DNA]</scope>
    <source>
        <strain evidence="2 3">NBRC 107741</strain>
    </source>
</reference>
<dbReference type="RefSeq" id="WP_104813306.1">
    <property type="nucleotide sequence ID" value="NZ_MQUB01000001.1"/>
</dbReference>
<dbReference type="PANTHER" id="PTHR42886:SF53">
    <property type="entry name" value="ALPHA_BETA-HYDROLASES SUPERFAMILY PROTEIN"/>
    <property type="match status" value="1"/>
</dbReference>
<name>A0A2S7KS10_9FLAO</name>
<dbReference type="Proteomes" id="UP000239800">
    <property type="component" value="Unassembled WGS sequence"/>
</dbReference>
<dbReference type="EMBL" id="MQUB01000001">
    <property type="protein sequence ID" value="PQB05368.1"/>
    <property type="molecule type" value="Genomic_DNA"/>
</dbReference>
<sequence>MKIQLNQVLNKWGKRPVLWDSYWPSEEQTELITIFCHGYKGFKDWGGWHLVAEEFALSGMPFIKFNFSHNGGTIDQPVDFPDLDAFAENNYSLEMADLQRMIMMINERYGARRIALVGHSRGGGITLLKAAEEDQVKKVITWAGVSDFKVRFQVGSPEFELWREKGITHIENTRTGQFLPHNWQFYEDFMENEARLTISRAVRQLQIPQLIIHGSDDPTVNLSEAHAIHSWNSNSKLEIIPGADHVFGMQHPWKKEELPAHMKDTVALTKDFIINA</sequence>
<dbReference type="Gene3D" id="3.40.50.1820">
    <property type="entry name" value="alpha/beta hydrolase"/>
    <property type="match status" value="1"/>
</dbReference>
<organism evidence="2 3">
    <name type="scientific">Aureitalea marina</name>
    <dbReference type="NCBI Taxonomy" id="930804"/>
    <lineage>
        <taxon>Bacteria</taxon>
        <taxon>Pseudomonadati</taxon>
        <taxon>Bacteroidota</taxon>
        <taxon>Flavobacteriia</taxon>
        <taxon>Flavobacteriales</taxon>
        <taxon>Flavobacteriaceae</taxon>
        <taxon>Aureitalea</taxon>
    </lineage>
</organism>
<comment type="caution">
    <text evidence="2">The sequence shown here is derived from an EMBL/GenBank/DDBJ whole genome shotgun (WGS) entry which is preliminary data.</text>
</comment>
<keyword evidence="2" id="KW-0378">Hydrolase</keyword>
<evidence type="ECO:0000259" key="1">
    <source>
        <dbReference type="Pfam" id="PF00561"/>
    </source>
</evidence>
<dbReference type="Pfam" id="PF00561">
    <property type="entry name" value="Abhydrolase_1"/>
    <property type="match status" value="1"/>
</dbReference>
<dbReference type="PANTHER" id="PTHR42886">
    <property type="entry name" value="RE40534P-RELATED"/>
    <property type="match status" value="1"/>
</dbReference>
<protein>
    <submittedName>
        <fullName evidence="2">Alpha/beta hydrolase</fullName>
    </submittedName>
</protein>
<dbReference type="InterPro" id="IPR029058">
    <property type="entry name" value="AB_hydrolase_fold"/>
</dbReference>
<feature type="domain" description="AB hydrolase-1" evidence="1">
    <location>
        <begin position="34"/>
        <end position="190"/>
    </location>
</feature>
<dbReference type="OrthoDB" id="9808543at2"/>
<dbReference type="GO" id="GO:0016787">
    <property type="term" value="F:hydrolase activity"/>
    <property type="evidence" value="ECO:0007669"/>
    <property type="project" value="UniProtKB-KW"/>
</dbReference>
<evidence type="ECO:0000313" key="3">
    <source>
        <dbReference type="Proteomes" id="UP000239800"/>
    </source>
</evidence>
<dbReference type="InterPro" id="IPR000073">
    <property type="entry name" value="AB_hydrolase_1"/>
</dbReference>
<dbReference type="AlphaFoldDB" id="A0A2S7KS10"/>
<dbReference type="SUPFAM" id="SSF53474">
    <property type="entry name" value="alpha/beta-Hydrolases"/>
    <property type="match status" value="1"/>
</dbReference>
<gene>
    <name evidence="2" type="ORF">BST85_11070</name>
</gene>
<keyword evidence="3" id="KW-1185">Reference proteome</keyword>